<sequence>MVRIAPLLLVALLSLAVQLAPSAACPSCPKPKPPPPPPRKVKPSVPCPPPPHSPTPKPSPPHTPTPKPSPPHTPPVTPTPTPSPVKPPPAGTPPSPVSPSPPPSSPPGKCPVDTLKLLGCVDALNGLVHAVIGSSASDKCCPLLSGVTGLDAALCLCTTIELKALNINLVLPIAIQVLVNQCGKTVPSDFQCPAPTPATPPPTPAVPPSPVPPSPSPPTPVTPSPTPPSPAPVSPPSPVVPAPVPATPPPSPSTGKCPIDTLKLLGCVDALNGLVHAVIGSSASDTCCPLLSGVTGLDAALCLCTTIELKALNINLVLPIAIQVLVNQCGKTVPGDFKCPSPTPATPPPTPAVPPSPVPPSPTPPTPVTPSPTPPSPVTPSPAPVKPPSPVPATPPPSPSTGQCPIDTLKLLGCVDALNGLVHAVIGSSASDSCCPLLSGVADLDAALCLCTTIKLKALNINLVLPIAIDLLVNQCGKTVPKDFQCPS</sequence>
<dbReference type="Proteomes" id="UP000015105">
    <property type="component" value="Chromosome 2D"/>
</dbReference>
<dbReference type="SUPFAM" id="SSF47699">
    <property type="entry name" value="Bifunctional inhibitor/lipid-transfer protein/seed storage 2S albumin"/>
    <property type="match status" value="3"/>
</dbReference>
<evidence type="ECO:0000313" key="5">
    <source>
        <dbReference type="Proteomes" id="UP000015105"/>
    </source>
</evidence>
<dbReference type="PANTHER" id="PTHR31731">
    <property type="match status" value="1"/>
</dbReference>
<name>A0A453CRJ2_AEGTS</name>
<feature type="chain" id="PRO_5019263949" description="Bifunctional inhibitor/plant lipid transfer protein/seed storage helical domain-containing protein" evidence="2">
    <location>
        <begin position="25"/>
        <end position="488"/>
    </location>
</feature>
<dbReference type="InterPro" id="IPR016140">
    <property type="entry name" value="Bifunc_inhib/LTP/seed_store"/>
</dbReference>
<feature type="signal peptide" evidence="2">
    <location>
        <begin position="1"/>
        <end position="24"/>
    </location>
</feature>
<feature type="compositionally biased region" description="Pro residues" evidence="1">
    <location>
        <begin position="194"/>
        <end position="252"/>
    </location>
</feature>
<feature type="region of interest" description="Disordered" evidence="1">
    <location>
        <begin position="193"/>
        <end position="255"/>
    </location>
</feature>
<dbReference type="Pfam" id="PF14547">
    <property type="entry name" value="Hydrophob_seed"/>
    <property type="match status" value="3"/>
</dbReference>
<reference evidence="5" key="2">
    <citation type="journal article" date="2017" name="Nat. Plants">
        <title>The Aegilops tauschii genome reveals multiple impacts of transposons.</title>
        <authorList>
            <person name="Zhao G."/>
            <person name="Zou C."/>
            <person name="Li K."/>
            <person name="Wang K."/>
            <person name="Li T."/>
            <person name="Gao L."/>
            <person name="Zhang X."/>
            <person name="Wang H."/>
            <person name="Yang Z."/>
            <person name="Liu X."/>
            <person name="Jiang W."/>
            <person name="Mao L."/>
            <person name="Kong X."/>
            <person name="Jiao Y."/>
            <person name="Jia J."/>
        </authorList>
    </citation>
    <scope>NUCLEOTIDE SEQUENCE [LARGE SCALE GENOMIC DNA]</scope>
    <source>
        <strain evidence="5">cv. AL8/78</strain>
    </source>
</reference>
<dbReference type="CDD" id="cd01958">
    <property type="entry name" value="HPS_like"/>
    <property type="match status" value="3"/>
</dbReference>
<proteinExistence type="predicted"/>
<feature type="compositionally biased region" description="Pro residues" evidence="1">
    <location>
        <begin position="341"/>
        <end position="399"/>
    </location>
</feature>
<feature type="domain" description="Bifunctional inhibitor/plant lipid transfer protein/seed storage helical" evidence="3">
    <location>
        <begin position="404"/>
        <end position="486"/>
    </location>
</feature>
<reference evidence="4" key="4">
    <citation type="submission" date="2019-03" db="UniProtKB">
        <authorList>
            <consortium name="EnsemblPlants"/>
        </authorList>
    </citation>
    <scope>IDENTIFICATION</scope>
</reference>
<feature type="domain" description="Bifunctional inhibitor/plant lipid transfer protein/seed storage helical" evidence="3">
    <location>
        <begin position="257"/>
        <end position="339"/>
    </location>
</feature>
<dbReference type="AlphaFoldDB" id="A0A453CRJ2"/>
<keyword evidence="2" id="KW-0732">Signal</keyword>
<reference evidence="4" key="5">
    <citation type="journal article" date="2021" name="G3 (Bethesda)">
        <title>Aegilops tauschii genome assembly Aet v5.0 features greater sequence contiguity and improved annotation.</title>
        <authorList>
            <person name="Wang L."/>
            <person name="Zhu T."/>
            <person name="Rodriguez J.C."/>
            <person name="Deal K.R."/>
            <person name="Dubcovsky J."/>
            <person name="McGuire P.E."/>
            <person name="Lux T."/>
            <person name="Spannagl M."/>
            <person name="Mayer K.F.X."/>
            <person name="Baldrich P."/>
            <person name="Meyers B.C."/>
            <person name="Huo N."/>
            <person name="Gu Y.Q."/>
            <person name="Zhou H."/>
            <person name="Devos K.M."/>
            <person name="Bennetzen J.L."/>
            <person name="Unver T."/>
            <person name="Budak H."/>
            <person name="Gulick P.J."/>
            <person name="Galiba G."/>
            <person name="Kalapos B."/>
            <person name="Nelson D.R."/>
            <person name="Li P."/>
            <person name="You F.M."/>
            <person name="Luo M.C."/>
            <person name="Dvorak J."/>
        </authorList>
    </citation>
    <scope>NUCLEOTIDE SEQUENCE [LARGE SCALE GENOMIC DNA]</scope>
    <source>
        <strain evidence="4">cv. AL8/78</strain>
    </source>
</reference>
<feature type="compositionally biased region" description="Pro residues" evidence="1">
    <location>
        <begin position="45"/>
        <end position="109"/>
    </location>
</feature>
<dbReference type="InterPro" id="IPR036312">
    <property type="entry name" value="Bifun_inhib/LTP/seed_sf"/>
</dbReference>
<evidence type="ECO:0000313" key="4">
    <source>
        <dbReference type="EnsemblPlants" id="AET2Gv20939100.1"/>
    </source>
</evidence>
<dbReference type="InterPro" id="IPR051636">
    <property type="entry name" value="Plant_LTP/defense-related"/>
</dbReference>
<evidence type="ECO:0000259" key="3">
    <source>
        <dbReference type="SMART" id="SM00499"/>
    </source>
</evidence>
<dbReference type="Gramene" id="AET2Gv20939100.1">
    <property type="protein sequence ID" value="AET2Gv20939100.1"/>
    <property type="gene ID" value="AET2Gv20939100"/>
</dbReference>
<dbReference type="SMART" id="SM00499">
    <property type="entry name" value="AAI"/>
    <property type="match status" value="3"/>
</dbReference>
<reference evidence="5" key="1">
    <citation type="journal article" date="2014" name="Science">
        <title>Ancient hybridizations among the ancestral genomes of bread wheat.</title>
        <authorList>
            <consortium name="International Wheat Genome Sequencing Consortium,"/>
            <person name="Marcussen T."/>
            <person name="Sandve S.R."/>
            <person name="Heier L."/>
            <person name="Spannagl M."/>
            <person name="Pfeifer M."/>
            <person name="Jakobsen K.S."/>
            <person name="Wulff B.B."/>
            <person name="Steuernagel B."/>
            <person name="Mayer K.F."/>
            <person name="Olsen O.A."/>
        </authorList>
    </citation>
    <scope>NUCLEOTIDE SEQUENCE [LARGE SCALE GENOMIC DNA]</scope>
    <source>
        <strain evidence="5">cv. AL8/78</strain>
    </source>
</reference>
<evidence type="ECO:0000256" key="2">
    <source>
        <dbReference type="SAM" id="SignalP"/>
    </source>
</evidence>
<organism evidence="4 5">
    <name type="scientific">Aegilops tauschii subsp. strangulata</name>
    <name type="common">Goatgrass</name>
    <dbReference type="NCBI Taxonomy" id="200361"/>
    <lineage>
        <taxon>Eukaryota</taxon>
        <taxon>Viridiplantae</taxon>
        <taxon>Streptophyta</taxon>
        <taxon>Embryophyta</taxon>
        <taxon>Tracheophyta</taxon>
        <taxon>Spermatophyta</taxon>
        <taxon>Magnoliopsida</taxon>
        <taxon>Liliopsida</taxon>
        <taxon>Poales</taxon>
        <taxon>Poaceae</taxon>
        <taxon>BOP clade</taxon>
        <taxon>Pooideae</taxon>
        <taxon>Triticodae</taxon>
        <taxon>Triticeae</taxon>
        <taxon>Triticinae</taxon>
        <taxon>Aegilops</taxon>
    </lineage>
</organism>
<protein>
    <recommendedName>
        <fullName evidence="3">Bifunctional inhibitor/plant lipid transfer protein/seed storage helical domain-containing protein</fullName>
    </recommendedName>
</protein>
<feature type="region of interest" description="Disordered" evidence="1">
    <location>
        <begin position="340"/>
        <end position="402"/>
    </location>
</feature>
<feature type="compositionally biased region" description="Pro residues" evidence="1">
    <location>
        <begin position="28"/>
        <end position="38"/>
    </location>
</feature>
<feature type="domain" description="Bifunctional inhibitor/plant lipid transfer protein/seed storage helical" evidence="3">
    <location>
        <begin position="110"/>
        <end position="192"/>
    </location>
</feature>
<dbReference type="InterPro" id="IPR027923">
    <property type="entry name" value="Hydrophob_seed_dom"/>
</dbReference>
<feature type="region of interest" description="Disordered" evidence="1">
    <location>
        <begin position="23"/>
        <end position="109"/>
    </location>
</feature>
<reference evidence="4" key="3">
    <citation type="journal article" date="2017" name="Nature">
        <title>Genome sequence of the progenitor of the wheat D genome Aegilops tauschii.</title>
        <authorList>
            <person name="Luo M.C."/>
            <person name="Gu Y.Q."/>
            <person name="Puiu D."/>
            <person name="Wang H."/>
            <person name="Twardziok S.O."/>
            <person name="Deal K.R."/>
            <person name="Huo N."/>
            <person name="Zhu T."/>
            <person name="Wang L."/>
            <person name="Wang Y."/>
            <person name="McGuire P.E."/>
            <person name="Liu S."/>
            <person name="Long H."/>
            <person name="Ramasamy R.K."/>
            <person name="Rodriguez J.C."/>
            <person name="Van S.L."/>
            <person name="Yuan L."/>
            <person name="Wang Z."/>
            <person name="Xia Z."/>
            <person name="Xiao L."/>
            <person name="Anderson O.D."/>
            <person name="Ouyang S."/>
            <person name="Liang Y."/>
            <person name="Zimin A.V."/>
            <person name="Pertea G."/>
            <person name="Qi P."/>
            <person name="Bennetzen J.L."/>
            <person name="Dai X."/>
            <person name="Dawson M.W."/>
            <person name="Muller H.G."/>
            <person name="Kugler K."/>
            <person name="Rivarola-Duarte L."/>
            <person name="Spannagl M."/>
            <person name="Mayer K.F.X."/>
            <person name="Lu F.H."/>
            <person name="Bevan M.W."/>
            <person name="Leroy P."/>
            <person name="Li P."/>
            <person name="You F.M."/>
            <person name="Sun Q."/>
            <person name="Liu Z."/>
            <person name="Lyons E."/>
            <person name="Wicker T."/>
            <person name="Salzberg S.L."/>
            <person name="Devos K.M."/>
            <person name="Dvorak J."/>
        </authorList>
    </citation>
    <scope>NUCLEOTIDE SEQUENCE [LARGE SCALE GENOMIC DNA]</scope>
    <source>
        <strain evidence="4">cv. AL8/78</strain>
    </source>
</reference>
<accession>A0A453CRJ2</accession>
<dbReference type="Gene3D" id="1.10.110.10">
    <property type="entry name" value="Plant lipid-transfer and hydrophobic proteins"/>
    <property type="match status" value="3"/>
</dbReference>
<dbReference type="EnsemblPlants" id="AET2Gv20939100.1">
    <property type="protein sequence ID" value="AET2Gv20939100.1"/>
    <property type="gene ID" value="AET2Gv20939100"/>
</dbReference>
<evidence type="ECO:0000256" key="1">
    <source>
        <dbReference type="SAM" id="MobiDB-lite"/>
    </source>
</evidence>
<keyword evidence="5" id="KW-1185">Reference proteome</keyword>